<sequence>MTASKTVFIATIFAIITIASSCNNSDETHTPDAIATTDEPQALLFIDENQPDIERPYYNALINFQNERDEKTDVTIIREQEVAADQCEVEEFPTLMLIHDDEPIAVVSGQQSMEQLVTLLQDNFNER</sequence>
<evidence type="ECO:0008006" key="3">
    <source>
        <dbReference type="Google" id="ProtNLM"/>
    </source>
</evidence>
<evidence type="ECO:0000313" key="2">
    <source>
        <dbReference type="Proteomes" id="UP000595349"/>
    </source>
</evidence>
<dbReference type="KEGG" id="scib:HUG20_12655"/>
<evidence type="ECO:0000313" key="1">
    <source>
        <dbReference type="EMBL" id="QQK80664.1"/>
    </source>
</evidence>
<reference evidence="1 2" key="1">
    <citation type="submission" date="2020-06" db="EMBL/GenBank/DDBJ databases">
        <title>Genomic analysis of Salicibibacter sp. NKC21-4.</title>
        <authorList>
            <person name="Oh Y.J."/>
        </authorList>
    </citation>
    <scope>NUCLEOTIDE SEQUENCE [LARGE SCALE GENOMIC DNA]</scope>
    <source>
        <strain evidence="1 2">NKC21-4</strain>
    </source>
</reference>
<dbReference type="SUPFAM" id="SSF52833">
    <property type="entry name" value="Thioredoxin-like"/>
    <property type="match status" value="1"/>
</dbReference>
<gene>
    <name evidence="1" type="ORF">HUG20_12655</name>
</gene>
<accession>A0A7T6ZBX5</accession>
<dbReference type="InterPro" id="IPR036249">
    <property type="entry name" value="Thioredoxin-like_sf"/>
</dbReference>
<protein>
    <recommendedName>
        <fullName evidence="3">Thioredoxin domain-containing protein</fullName>
    </recommendedName>
</protein>
<name>A0A7T6ZBX5_9BACI</name>
<proteinExistence type="predicted"/>
<organism evidence="1 2">
    <name type="scientific">Salicibibacter cibi</name>
    <dbReference type="NCBI Taxonomy" id="2743001"/>
    <lineage>
        <taxon>Bacteria</taxon>
        <taxon>Bacillati</taxon>
        <taxon>Bacillota</taxon>
        <taxon>Bacilli</taxon>
        <taxon>Bacillales</taxon>
        <taxon>Bacillaceae</taxon>
        <taxon>Salicibibacter</taxon>
    </lineage>
</organism>
<dbReference type="AlphaFoldDB" id="A0A7T6ZBX5"/>
<dbReference type="EMBL" id="CP054706">
    <property type="protein sequence ID" value="QQK80664.1"/>
    <property type="molecule type" value="Genomic_DNA"/>
</dbReference>
<dbReference type="PROSITE" id="PS51257">
    <property type="entry name" value="PROKAR_LIPOPROTEIN"/>
    <property type="match status" value="1"/>
</dbReference>
<dbReference type="RefSeq" id="WP_200085032.1">
    <property type="nucleotide sequence ID" value="NZ_CP054706.1"/>
</dbReference>
<keyword evidence="2" id="KW-1185">Reference proteome</keyword>
<dbReference type="Proteomes" id="UP000595349">
    <property type="component" value="Chromosome"/>
</dbReference>